<dbReference type="HOGENOM" id="CLU_597355_0_0_1"/>
<gene>
    <name evidence="2" type="ORF">PUNSTDRAFT_138042</name>
</gene>
<dbReference type="InterPro" id="IPR032675">
    <property type="entry name" value="LRR_dom_sf"/>
</dbReference>
<dbReference type="OMA" id="PANEITQ"/>
<dbReference type="InterPro" id="IPR001810">
    <property type="entry name" value="F-box_dom"/>
</dbReference>
<evidence type="ECO:0000259" key="1">
    <source>
        <dbReference type="Pfam" id="PF00646"/>
    </source>
</evidence>
<dbReference type="RefSeq" id="XP_007387765.1">
    <property type="nucleotide sequence ID" value="XM_007387703.1"/>
</dbReference>
<protein>
    <recommendedName>
        <fullName evidence="1">F-box domain-containing protein</fullName>
    </recommendedName>
</protein>
<dbReference type="OrthoDB" id="3238099at2759"/>
<evidence type="ECO:0000313" key="3">
    <source>
        <dbReference type="Proteomes" id="UP000054196"/>
    </source>
</evidence>
<dbReference type="Proteomes" id="UP000054196">
    <property type="component" value="Unassembled WGS sequence"/>
</dbReference>
<accession>R7S4U6</accession>
<reference evidence="3" key="1">
    <citation type="journal article" date="2012" name="Science">
        <title>The Paleozoic origin of enzymatic lignin decomposition reconstructed from 31 fungal genomes.</title>
        <authorList>
            <person name="Floudas D."/>
            <person name="Binder M."/>
            <person name="Riley R."/>
            <person name="Barry K."/>
            <person name="Blanchette R.A."/>
            <person name="Henrissat B."/>
            <person name="Martinez A.T."/>
            <person name="Otillar R."/>
            <person name="Spatafora J.W."/>
            <person name="Yadav J.S."/>
            <person name="Aerts A."/>
            <person name="Benoit I."/>
            <person name="Boyd A."/>
            <person name="Carlson A."/>
            <person name="Copeland A."/>
            <person name="Coutinho P.M."/>
            <person name="de Vries R.P."/>
            <person name="Ferreira P."/>
            <person name="Findley K."/>
            <person name="Foster B."/>
            <person name="Gaskell J."/>
            <person name="Glotzer D."/>
            <person name="Gorecki P."/>
            <person name="Heitman J."/>
            <person name="Hesse C."/>
            <person name="Hori C."/>
            <person name="Igarashi K."/>
            <person name="Jurgens J.A."/>
            <person name="Kallen N."/>
            <person name="Kersten P."/>
            <person name="Kohler A."/>
            <person name="Kuees U."/>
            <person name="Kumar T.K.A."/>
            <person name="Kuo A."/>
            <person name="LaButti K."/>
            <person name="Larrondo L.F."/>
            <person name="Lindquist E."/>
            <person name="Ling A."/>
            <person name="Lombard V."/>
            <person name="Lucas S."/>
            <person name="Lundell T."/>
            <person name="Martin R."/>
            <person name="McLaughlin D.J."/>
            <person name="Morgenstern I."/>
            <person name="Morin E."/>
            <person name="Murat C."/>
            <person name="Nagy L.G."/>
            <person name="Nolan M."/>
            <person name="Ohm R.A."/>
            <person name="Patyshakuliyeva A."/>
            <person name="Rokas A."/>
            <person name="Ruiz-Duenas F.J."/>
            <person name="Sabat G."/>
            <person name="Salamov A."/>
            <person name="Samejima M."/>
            <person name="Schmutz J."/>
            <person name="Slot J.C."/>
            <person name="St John F."/>
            <person name="Stenlid J."/>
            <person name="Sun H."/>
            <person name="Sun S."/>
            <person name="Syed K."/>
            <person name="Tsang A."/>
            <person name="Wiebenga A."/>
            <person name="Young D."/>
            <person name="Pisabarro A."/>
            <person name="Eastwood D.C."/>
            <person name="Martin F."/>
            <person name="Cullen D."/>
            <person name="Grigoriev I.V."/>
            <person name="Hibbett D.S."/>
        </authorList>
    </citation>
    <scope>NUCLEOTIDE SEQUENCE [LARGE SCALE GENOMIC DNA]</scope>
    <source>
        <strain evidence="3">HHB-11173 SS5</strain>
    </source>
</reference>
<dbReference type="eggNOG" id="ENOG502SU0H">
    <property type="taxonomic scope" value="Eukaryota"/>
</dbReference>
<dbReference type="AlphaFoldDB" id="R7S4U6"/>
<organism evidence="2 3">
    <name type="scientific">Punctularia strigosozonata (strain HHB-11173)</name>
    <name type="common">White-rot fungus</name>
    <dbReference type="NCBI Taxonomy" id="741275"/>
    <lineage>
        <taxon>Eukaryota</taxon>
        <taxon>Fungi</taxon>
        <taxon>Dikarya</taxon>
        <taxon>Basidiomycota</taxon>
        <taxon>Agaricomycotina</taxon>
        <taxon>Agaricomycetes</taxon>
        <taxon>Corticiales</taxon>
        <taxon>Punctulariaceae</taxon>
        <taxon>Punctularia</taxon>
    </lineage>
</organism>
<dbReference type="SUPFAM" id="SSF52047">
    <property type="entry name" value="RNI-like"/>
    <property type="match status" value="1"/>
</dbReference>
<dbReference type="KEGG" id="psq:PUNSTDRAFT_138042"/>
<name>R7S4U6_PUNST</name>
<dbReference type="InterPro" id="IPR036047">
    <property type="entry name" value="F-box-like_dom_sf"/>
</dbReference>
<dbReference type="Pfam" id="PF00646">
    <property type="entry name" value="F-box"/>
    <property type="match status" value="1"/>
</dbReference>
<proteinExistence type="predicted"/>
<evidence type="ECO:0000313" key="2">
    <source>
        <dbReference type="EMBL" id="EIN04842.1"/>
    </source>
</evidence>
<sequence length="458" mass="51773">MSLTSIPDELLREVLLYLPRPSQNACLLTCKAVHAVAVPIVFRMISISFGSLQEHGFEPDDVLVIEKTLWETQKARSIEILDYICRNPGFARVIQRLLVYAYAQNDDAPKILGRLVTAVASMTHLQAVLWAGVGWNMDPLQWRLRLTSFSVKSQMGIDYATVENAEETTAIIPYIEKIIGHNTETLRRVAIPCVTMGSIPPNVFGRLTHLAIWNCKDLHHVDQIFLHAHSLVSLALVEVIGPEIFHVLRAHATALPNLAQFKLMILEQMDPDEEETDTLAIRDFIQNRELDRLDIDAPGSISELILDVLPKCERLSALGLDARGVSSDDDVKMLADSIPPNLVALHIQHPWEGLSLDSYELQPLLTKYAEMPRLRFLHWQNPVPSSRIIVEALAEDIPMLDYMGLGTTFWRIIREVGPDGETIVGAERIQQAKLMLDVWNDDELVDERWLLEWHDGET</sequence>
<dbReference type="Gene3D" id="3.80.10.10">
    <property type="entry name" value="Ribonuclease Inhibitor"/>
    <property type="match status" value="1"/>
</dbReference>
<keyword evidence="3" id="KW-1185">Reference proteome</keyword>
<dbReference type="SUPFAM" id="SSF81383">
    <property type="entry name" value="F-box domain"/>
    <property type="match status" value="1"/>
</dbReference>
<feature type="domain" description="F-box" evidence="1">
    <location>
        <begin position="4"/>
        <end position="32"/>
    </location>
</feature>
<dbReference type="GeneID" id="18879974"/>
<dbReference type="EMBL" id="JH687552">
    <property type="protein sequence ID" value="EIN04842.1"/>
    <property type="molecule type" value="Genomic_DNA"/>
</dbReference>